<evidence type="ECO:0008006" key="3">
    <source>
        <dbReference type="Google" id="ProtNLM"/>
    </source>
</evidence>
<evidence type="ECO:0000313" key="1">
    <source>
        <dbReference type="EMBL" id="RXK54581.1"/>
    </source>
</evidence>
<evidence type="ECO:0000313" key="2">
    <source>
        <dbReference type="Proteomes" id="UP000290218"/>
    </source>
</evidence>
<dbReference type="EMBL" id="SDHX01000001">
    <property type="protein sequence ID" value="RXK54581.1"/>
    <property type="molecule type" value="Genomic_DNA"/>
</dbReference>
<dbReference type="Proteomes" id="UP000290218">
    <property type="component" value="Unassembled WGS sequence"/>
</dbReference>
<organism evidence="1 2">
    <name type="scientific">Oleiharenicola lentus</name>
    <dbReference type="NCBI Taxonomy" id="2508720"/>
    <lineage>
        <taxon>Bacteria</taxon>
        <taxon>Pseudomonadati</taxon>
        <taxon>Verrucomicrobiota</taxon>
        <taxon>Opitutia</taxon>
        <taxon>Opitutales</taxon>
        <taxon>Opitutaceae</taxon>
        <taxon>Oleiharenicola</taxon>
    </lineage>
</organism>
<dbReference type="AlphaFoldDB" id="A0A4Q1C706"/>
<comment type="caution">
    <text evidence="1">The sequence shown here is derived from an EMBL/GenBank/DDBJ whole genome shotgun (WGS) entry which is preliminary data.</text>
</comment>
<proteinExistence type="predicted"/>
<dbReference type="InterPro" id="IPR029058">
    <property type="entry name" value="AB_hydrolase_fold"/>
</dbReference>
<keyword evidence="2" id="KW-1185">Reference proteome</keyword>
<dbReference type="OrthoDB" id="191244at2"/>
<name>A0A4Q1C706_9BACT</name>
<gene>
    <name evidence="1" type="ORF">ESB00_01385</name>
</gene>
<accession>A0A4Q1C706</accession>
<protein>
    <recommendedName>
        <fullName evidence="3">Alpha/beta hydrolase</fullName>
    </recommendedName>
</protein>
<reference evidence="1 2" key="1">
    <citation type="submission" date="2019-01" db="EMBL/GenBank/DDBJ databases">
        <title>Lacunisphaera sp. strain TWA-58.</title>
        <authorList>
            <person name="Chen W.-M."/>
        </authorList>
    </citation>
    <scope>NUCLEOTIDE SEQUENCE [LARGE SCALE GENOMIC DNA]</scope>
    <source>
        <strain evidence="1 2">TWA-58</strain>
    </source>
</reference>
<dbReference type="SUPFAM" id="SSF53474">
    <property type="entry name" value="alpha/beta-Hydrolases"/>
    <property type="match status" value="1"/>
</dbReference>
<sequence length="182" mass="20385">MSSRLLTIVPPMPGAERRFQPFVDFVHTCGWETQFVRLEFGGRRPPFGDNAIFPQVDAQTAGKVVLGFSLGALYAHLGALRAKHLILGSISPFFLEDDDEPARWMLSYTAGNPATPADILVGALEDAQMHRRAEAIRDFYRQHSYTVVQEAEHELWHPNYLQAIKRALDRLPAQSARAGINT</sequence>
<dbReference type="RefSeq" id="WP_129045945.1">
    <property type="nucleotide sequence ID" value="NZ_SDHX01000001.1"/>
</dbReference>